<protein>
    <submittedName>
        <fullName evidence="2">DUF1800 domain-containing protein</fullName>
    </submittedName>
</protein>
<gene>
    <name evidence="2" type="ORF">IPO85_07445</name>
</gene>
<evidence type="ECO:0000313" key="2">
    <source>
        <dbReference type="EMBL" id="MBK9717332.1"/>
    </source>
</evidence>
<accession>A0A9D7S7H3</accession>
<evidence type="ECO:0000313" key="3">
    <source>
        <dbReference type="Proteomes" id="UP000808349"/>
    </source>
</evidence>
<dbReference type="InterPro" id="IPR014917">
    <property type="entry name" value="DUF1800"/>
</dbReference>
<proteinExistence type="predicted"/>
<organism evidence="2 3">
    <name type="scientific">Candidatus Defluviibacterium haderslevense</name>
    <dbReference type="NCBI Taxonomy" id="2981993"/>
    <lineage>
        <taxon>Bacteria</taxon>
        <taxon>Pseudomonadati</taxon>
        <taxon>Bacteroidota</taxon>
        <taxon>Saprospiria</taxon>
        <taxon>Saprospirales</taxon>
        <taxon>Saprospiraceae</taxon>
        <taxon>Candidatus Defluviibacterium</taxon>
    </lineage>
</organism>
<reference evidence="2 3" key="1">
    <citation type="submission" date="2020-10" db="EMBL/GenBank/DDBJ databases">
        <title>Connecting structure to function with the recovery of over 1000 high-quality activated sludge metagenome-assembled genomes encoding full-length rRNA genes using long-read sequencing.</title>
        <authorList>
            <person name="Singleton C.M."/>
            <person name="Petriglieri F."/>
            <person name="Kristensen J.M."/>
            <person name="Kirkegaard R.H."/>
            <person name="Michaelsen T.Y."/>
            <person name="Andersen M.H."/>
            <person name="Karst S.M."/>
            <person name="Dueholm M.S."/>
            <person name="Nielsen P.H."/>
            <person name="Albertsen M."/>
        </authorList>
    </citation>
    <scope>NUCLEOTIDE SEQUENCE [LARGE SCALE GENOMIC DNA]</scope>
    <source>
        <strain evidence="2">Ribe_18-Q3-R11-54_BAT3C.373</strain>
    </source>
</reference>
<dbReference type="Pfam" id="PF08811">
    <property type="entry name" value="DUF1800"/>
    <property type="match status" value="1"/>
</dbReference>
<name>A0A9D7S7H3_9BACT</name>
<comment type="caution">
    <text evidence="2">The sequence shown here is derived from an EMBL/GenBank/DDBJ whole genome shotgun (WGS) entry which is preliminary data.</text>
</comment>
<dbReference type="Proteomes" id="UP000808349">
    <property type="component" value="Unassembled WGS sequence"/>
</dbReference>
<dbReference type="EMBL" id="JADKFW010000004">
    <property type="protein sequence ID" value="MBK9717332.1"/>
    <property type="molecule type" value="Genomic_DNA"/>
</dbReference>
<evidence type="ECO:0000256" key="1">
    <source>
        <dbReference type="SAM" id="MobiDB-lite"/>
    </source>
</evidence>
<feature type="region of interest" description="Disordered" evidence="1">
    <location>
        <begin position="1"/>
        <end position="28"/>
    </location>
</feature>
<dbReference type="AlphaFoldDB" id="A0A9D7S7H3"/>
<sequence length="553" mass="62671">MKRSEFLNKFRPTLEQAPMPPASLDPYSGPWTRTQVTHLLRRTQFGLRKTDVDAFLALGVNGAVGKLLDASNDAIPAPPLNVYSTAQDPDPSTPFGQTWVNAPVTTVIPPQYYQARTDTLKAWWVGNMINQKTTLTEKMTLFLFNLIPVEADSVQIAQVTYDYYKLMRDNSLGDYKKILKLISVHPAMLKYLNGSLNAKGAPDENFGRELQELFTIGKGPDSKYTEDDVKAAAKILTGYRINPLTNPVSYYFDFNAHDLSVKRFSSFYNNTTINGKFGPAGEQELDELITMLTNHIETSRHFCRKLYQFFIYYDITPDAEQNFIRPLADFFKSSGFNIKKTLETLFKSQHFYDSLNTACVIKSPLDYAIGICKEFSVQFPNNTIPLDQYIAWGTITSLAAYQGLNIADPPAVAGWQAWYQAPQFHEIWINADSLASRNRVAENITSAKGIQYNAVTILKMDPTILTAQFSNPENALELVKEAVDFIYNFKLSDTSYLYFKNFLISGLPNDSYWTEAWLDFKGNPNDPVKKNTVSTRLSAMYREIISQAEYHLS</sequence>